<dbReference type="EMBL" id="CAJVPY010008443">
    <property type="protein sequence ID" value="CAG8695966.1"/>
    <property type="molecule type" value="Genomic_DNA"/>
</dbReference>
<evidence type="ECO:0000259" key="7">
    <source>
        <dbReference type="Pfam" id="PF05189"/>
    </source>
</evidence>
<dbReference type="PROSITE" id="PS01287">
    <property type="entry name" value="RTC"/>
    <property type="match status" value="1"/>
</dbReference>
<reference evidence="8" key="1">
    <citation type="submission" date="2021-06" db="EMBL/GenBank/DDBJ databases">
        <authorList>
            <person name="Kallberg Y."/>
            <person name="Tangrot J."/>
            <person name="Rosling A."/>
        </authorList>
    </citation>
    <scope>NUCLEOTIDE SEQUENCE</scope>
    <source>
        <strain evidence="8">MA453B</strain>
    </source>
</reference>
<evidence type="ECO:0000256" key="3">
    <source>
        <dbReference type="ARBA" id="ARBA00022598"/>
    </source>
</evidence>
<dbReference type="GO" id="GO:0000166">
    <property type="term" value="F:nucleotide binding"/>
    <property type="evidence" value="ECO:0007669"/>
    <property type="project" value="UniProtKB-KW"/>
</dbReference>
<dbReference type="Proteomes" id="UP000789405">
    <property type="component" value="Unassembled WGS sequence"/>
</dbReference>
<evidence type="ECO:0000256" key="5">
    <source>
        <dbReference type="ARBA" id="ARBA00024481"/>
    </source>
</evidence>
<comment type="caution">
    <text evidence="8">The sequence shown here is derived from an EMBL/GenBank/DDBJ whole genome shotgun (WGS) entry which is preliminary data.</text>
</comment>
<evidence type="ECO:0000256" key="4">
    <source>
        <dbReference type="ARBA" id="ARBA00022741"/>
    </source>
</evidence>
<accession>A0A9N9HMS3</accession>
<name>A0A9N9HMS3_9GLOM</name>
<dbReference type="GO" id="GO:0006396">
    <property type="term" value="P:RNA processing"/>
    <property type="evidence" value="ECO:0007669"/>
    <property type="project" value="InterPro"/>
</dbReference>
<dbReference type="EC" id="6.5.1.4" evidence="2"/>
<dbReference type="SUPFAM" id="SSF55205">
    <property type="entry name" value="EPT/RTPC-like"/>
    <property type="match status" value="2"/>
</dbReference>
<dbReference type="AlphaFoldDB" id="A0A9N9HMS3"/>
<keyword evidence="9" id="KW-1185">Reference proteome</keyword>
<comment type="similarity">
    <text evidence="1">Belongs to the RNA 3'-terminal cyclase family. Type 1 subfamily.</text>
</comment>
<evidence type="ECO:0000313" key="9">
    <source>
        <dbReference type="Proteomes" id="UP000789405"/>
    </source>
</evidence>
<dbReference type="Pfam" id="PF05189">
    <property type="entry name" value="RTC_insert"/>
    <property type="match status" value="1"/>
</dbReference>
<keyword evidence="4" id="KW-0547">Nucleotide-binding</keyword>
<comment type="catalytic activity">
    <reaction evidence="5">
        <text>a 3'-end 3'-phospho-ribonucleotide-RNA + ATP = a 3'-end 2',3'-cyclophospho-ribonucleotide-RNA + AMP + diphosphate</text>
        <dbReference type="Rhea" id="RHEA:23976"/>
        <dbReference type="Rhea" id="RHEA-COMP:10463"/>
        <dbReference type="Rhea" id="RHEA-COMP:10464"/>
        <dbReference type="ChEBI" id="CHEBI:30616"/>
        <dbReference type="ChEBI" id="CHEBI:33019"/>
        <dbReference type="ChEBI" id="CHEBI:83062"/>
        <dbReference type="ChEBI" id="CHEBI:83064"/>
        <dbReference type="ChEBI" id="CHEBI:456215"/>
        <dbReference type="EC" id="6.5.1.4"/>
    </reaction>
</comment>
<dbReference type="Pfam" id="PF01137">
    <property type="entry name" value="RTC"/>
    <property type="match status" value="1"/>
</dbReference>
<dbReference type="NCBIfam" id="TIGR03399">
    <property type="entry name" value="RNA_3prim_cycl"/>
    <property type="match status" value="1"/>
</dbReference>
<dbReference type="GO" id="GO:0005634">
    <property type="term" value="C:nucleus"/>
    <property type="evidence" value="ECO:0007669"/>
    <property type="project" value="TreeGrafter"/>
</dbReference>
<dbReference type="SUPFAM" id="SSF52913">
    <property type="entry name" value="RNA 3'-terminal phosphate cyclase, RPTC, insert domain"/>
    <property type="match status" value="1"/>
</dbReference>
<feature type="domain" description="RNA 3'-terminal phosphate cyclase insert" evidence="7">
    <location>
        <begin position="241"/>
        <end position="343"/>
    </location>
</feature>
<dbReference type="InterPro" id="IPR013792">
    <property type="entry name" value="RNA3'P_cycl/enolpyr_Trfase_a/b"/>
</dbReference>
<dbReference type="PANTHER" id="PTHR11096">
    <property type="entry name" value="RNA 3' TERMINAL PHOSPHATE CYCLASE"/>
    <property type="match status" value="1"/>
</dbReference>
<dbReference type="Gene3D" id="3.30.360.20">
    <property type="entry name" value="RNA 3'-terminal phosphate cyclase, insert domain"/>
    <property type="match status" value="1"/>
</dbReference>
<dbReference type="InterPro" id="IPR000228">
    <property type="entry name" value="RNA3'_term_phos_cyc"/>
</dbReference>
<dbReference type="InterPro" id="IPR013791">
    <property type="entry name" value="RNA3'-term_phos_cycl_insert"/>
</dbReference>
<gene>
    <name evidence="8" type="ORF">DERYTH_LOCUS12676</name>
</gene>
<dbReference type="InterPro" id="IPR017770">
    <property type="entry name" value="RNA3'_term_phos_cyc_type_1"/>
</dbReference>
<keyword evidence="3" id="KW-0436">Ligase</keyword>
<evidence type="ECO:0000259" key="6">
    <source>
        <dbReference type="Pfam" id="PF01137"/>
    </source>
</evidence>
<protein>
    <recommendedName>
        <fullName evidence="2">RNA 3'-terminal-phosphate cyclase (ATP)</fullName>
        <ecNumber evidence="2">6.5.1.4</ecNumber>
    </recommendedName>
</protein>
<feature type="domain" description="RNA 3'-terminal phosphate cyclase" evidence="6">
    <location>
        <begin position="64"/>
        <end position="395"/>
    </location>
</feature>
<organism evidence="8 9">
    <name type="scientific">Dentiscutata erythropus</name>
    <dbReference type="NCBI Taxonomy" id="1348616"/>
    <lineage>
        <taxon>Eukaryota</taxon>
        <taxon>Fungi</taxon>
        <taxon>Fungi incertae sedis</taxon>
        <taxon>Mucoromycota</taxon>
        <taxon>Glomeromycotina</taxon>
        <taxon>Glomeromycetes</taxon>
        <taxon>Diversisporales</taxon>
        <taxon>Gigasporaceae</taxon>
        <taxon>Dentiscutata</taxon>
    </lineage>
</organism>
<dbReference type="InterPro" id="IPR020719">
    <property type="entry name" value="RNA3'_term_phos_cycl-like_CS"/>
</dbReference>
<evidence type="ECO:0000313" key="8">
    <source>
        <dbReference type="EMBL" id="CAG8695966.1"/>
    </source>
</evidence>
<dbReference type="InterPro" id="IPR037136">
    <property type="entry name" value="RNA3'_phos_cyclase_dom_sf"/>
</dbReference>
<dbReference type="GO" id="GO:0003963">
    <property type="term" value="F:RNA-3'-phosphate cyclase activity"/>
    <property type="evidence" value="ECO:0007669"/>
    <property type="project" value="UniProtKB-EC"/>
</dbReference>
<dbReference type="InterPro" id="IPR023797">
    <property type="entry name" value="RNA3'_phos_cyclase_dom"/>
</dbReference>
<dbReference type="InterPro" id="IPR036553">
    <property type="entry name" value="RPTC_insert"/>
</dbReference>
<dbReference type="Gene3D" id="3.65.10.20">
    <property type="entry name" value="RNA 3'-terminal phosphate cyclase domain"/>
    <property type="match status" value="1"/>
</dbReference>
<dbReference type="PANTHER" id="PTHR11096:SF0">
    <property type="entry name" value="RNA 3'-TERMINAL PHOSPHATE CYCLASE"/>
    <property type="match status" value="1"/>
</dbReference>
<evidence type="ECO:0000256" key="2">
    <source>
        <dbReference type="ARBA" id="ARBA00012725"/>
    </source>
</evidence>
<proteinExistence type="inferred from homology"/>
<dbReference type="OrthoDB" id="25029at2759"/>
<evidence type="ECO:0000256" key="1">
    <source>
        <dbReference type="ARBA" id="ARBA00009206"/>
    </source>
</evidence>
<sequence>MVSVVVLTFERSVMDQATKIQEEFITLDGSLLEGGGQAFRWRIILKNFMLRKSLLLSLLLFSSDLLHSCLTNKPVRIINIRAKRDKPGLRPQHLSGLQLVRDIFNADLQGDKIGSKEILFRPNDADQSKTFICDIKTAGSISLLIQIALPPLIFSAPPQKSKLPLPPRTQKAILKGGTNVEMAPPIDFLIEVFRPIVQRVFGFNFDINVIGRGYHPQGGGEVILSVDPLVKQALKPLNMIDRGKIINIKGRVTIANSPKEIATKIISGVTQEFSNASVPELNNIKPDIETNTKKIASGKGYDILLWAETSSGCIISGNAVGSRGQSPVDVGKRAAEELLRNIKHGGCVDEYLQDQLIIFMAIAEGKSQIVTGPITLHTRTAIYFAEIMLGVKFNINKLELSESQQCVQEHSECLDNEYNDGLYMIECEGIGIKIAR</sequence>